<dbReference type="Pfam" id="PF00271">
    <property type="entry name" value="Helicase_C"/>
    <property type="match status" value="1"/>
</dbReference>
<dbReference type="Pfam" id="PF11648">
    <property type="entry name" value="RIG-I_C-RD"/>
    <property type="match status" value="1"/>
</dbReference>
<keyword evidence="13" id="KW-0694">RNA-binding</keyword>
<dbReference type="Proteomes" id="UP000515163">
    <property type="component" value="Unplaced"/>
</dbReference>
<dbReference type="Gene3D" id="1.20.1320.30">
    <property type="match status" value="1"/>
</dbReference>
<dbReference type="InterPro" id="IPR006935">
    <property type="entry name" value="Helicase/UvrB_N"/>
</dbReference>
<evidence type="ECO:0000259" key="16">
    <source>
        <dbReference type="PROSITE" id="PS51192"/>
    </source>
</evidence>
<dbReference type="PANTHER" id="PTHR14074">
    <property type="entry name" value="HELICASE WITH DEATH DOMAIN-RELATED"/>
    <property type="match status" value="1"/>
</dbReference>
<dbReference type="FunCoup" id="A0A6P8ITD3">
    <property type="interactions" value="895"/>
</dbReference>
<dbReference type="InterPro" id="IPR038557">
    <property type="entry name" value="RLR_C_sf"/>
</dbReference>
<dbReference type="GO" id="GO:0016787">
    <property type="term" value="F:hydrolase activity"/>
    <property type="evidence" value="ECO:0007669"/>
    <property type="project" value="UniProtKB-KW"/>
</dbReference>
<dbReference type="InterPro" id="IPR021673">
    <property type="entry name" value="RLR_CTR"/>
</dbReference>
<evidence type="ECO:0000256" key="3">
    <source>
        <dbReference type="ARBA" id="ARBA00012552"/>
    </source>
</evidence>
<evidence type="ECO:0000256" key="7">
    <source>
        <dbReference type="ARBA" id="ARBA00022741"/>
    </source>
</evidence>
<dbReference type="Gene3D" id="2.170.150.30">
    <property type="entry name" value="RIG-I-like receptor, C-terminal regulatory domain"/>
    <property type="match status" value="1"/>
</dbReference>
<proteinExistence type="inferred from homology"/>
<evidence type="ECO:0000256" key="15">
    <source>
        <dbReference type="ARBA" id="ARBA00049390"/>
    </source>
</evidence>
<dbReference type="RefSeq" id="XP_031569525.1">
    <property type="nucleotide sequence ID" value="XM_031713665.1"/>
</dbReference>
<keyword evidence="14" id="KW-0051">Antiviral defense</keyword>
<comment type="catalytic activity">
    <reaction evidence="15">
        <text>ATP + H2O = ADP + phosphate + H(+)</text>
        <dbReference type="Rhea" id="RHEA:13065"/>
        <dbReference type="ChEBI" id="CHEBI:15377"/>
        <dbReference type="ChEBI" id="CHEBI:15378"/>
        <dbReference type="ChEBI" id="CHEBI:30616"/>
        <dbReference type="ChEBI" id="CHEBI:43474"/>
        <dbReference type="ChEBI" id="CHEBI:456216"/>
        <dbReference type="EC" id="3.6.4.13"/>
    </reaction>
    <physiologicalReaction direction="left-to-right" evidence="15">
        <dbReference type="Rhea" id="RHEA:13066"/>
    </physiologicalReaction>
</comment>
<evidence type="ECO:0000256" key="13">
    <source>
        <dbReference type="ARBA" id="ARBA00022884"/>
    </source>
</evidence>
<feature type="domain" description="RLR CTR" evidence="18">
    <location>
        <begin position="515"/>
        <end position="645"/>
    </location>
</feature>
<dbReference type="InterPro" id="IPR014001">
    <property type="entry name" value="Helicase_ATP-bd"/>
</dbReference>
<dbReference type="PROSITE" id="PS51192">
    <property type="entry name" value="HELICASE_ATP_BIND_1"/>
    <property type="match status" value="1"/>
</dbReference>
<protein>
    <recommendedName>
        <fullName evidence="3">RNA helicase</fullName>
        <ecNumber evidence="3">3.6.4.13</ecNumber>
    </recommendedName>
</protein>
<dbReference type="EC" id="3.6.4.13" evidence="3"/>
<comment type="subcellular location">
    <subcellularLocation>
        <location evidence="1">Cytoplasm</location>
    </subcellularLocation>
</comment>
<evidence type="ECO:0000313" key="19">
    <source>
        <dbReference type="Proteomes" id="UP000515163"/>
    </source>
</evidence>
<gene>
    <name evidence="20" type="primary">LOC116304018</name>
</gene>
<keyword evidence="11" id="KW-0067">ATP-binding</keyword>
<dbReference type="GO" id="GO:0051607">
    <property type="term" value="P:defense response to virus"/>
    <property type="evidence" value="ECO:0007669"/>
    <property type="project" value="UniProtKB-KW"/>
</dbReference>
<comment type="similarity">
    <text evidence="2">Belongs to the helicase family. RLR subfamily.</text>
</comment>
<evidence type="ECO:0000256" key="10">
    <source>
        <dbReference type="ARBA" id="ARBA00022833"/>
    </source>
</evidence>
<evidence type="ECO:0000256" key="1">
    <source>
        <dbReference type="ARBA" id="ARBA00004496"/>
    </source>
</evidence>
<keyword evidence="4" id="KW-0963">Cytoplasm</keyword>
<dbReference type="GO" id="GO:0045087">
    <property type="term" value="P:innate immune response"/>
    <property type="evidence" value="ECO:0007669"/>
    <property type="project" value="UniProtKB-KW"/>
</dbReference>
<evidence type="ECO:0000256" key="8">
    <source>
        <dbReference type="ARBA" id="ARBA00022801"/>
    </source>
</evidence>
<dbReference type="PROSITE" id="PS51194">
    <property type="entry name" value="HELICASE_CTER"/>
    <property type="match status" value="1"/>
</dbReference>
<evidence type="ECO:0000256" key="5">
    <source>
        <dbReference type="ARBA" id="ARBA00022588"/>
    </source>
</evidence>
<evidence type="ECO:0000256" key="14">
    <source>
        <dbReference type="ARBA" id="ARBA00023118"/>
    </source>
</evidence>
<evidence type="ECO:0000256" key="2">
    <source>
        <dbReference type="ARBA" id="ARBA00006866"/>
    </source>
</evidence>
<dbReference type="GO" id="GO:0003723">
    <property type="term" value="F:RNA binding"/>
    <property type="evidence" value="ECO:0007669"/>
    <property type="project" value="UniProtKB-KW"/>
</dbReference>
<dbReference type="GO" id="GO:0003724">
    <property type="term" value="F:RNA helicase activity"/>
    <property type="evidence" value="ECO:0007669"/>
    <property type="project" value="UniProtKB-EC"/>
</dbReference>
<keyword evidence="19" id="KW-1185">Reference proteome</keyword>
<dbReference type="KEGG" id="aten:116304018"/>
<feature type="domain" description="Helicase C-terminal" evidence="17">
    <location>
        <begin position="325"/>
        <end position="501"/>
    </location>
</feature>
<reference evidence="20" key="1">
    <citation type="submission" date="2025-08" db="UniProtKB">
        <authorList>
            <consortium name="RefSeq"/>
        </authorList>
    </citation>
    <scope>IDENTIFICATION</scope>
    <source>
        <tissue evidence="20">Tentacle</tissue>
    </source>
</reference>
<keyword evidence="8" id="KW-0378">Hydrolase</keyword>
<dbReference type="SMART" id="SM00490">
    <property type="entry name" value="HELICc"/>
    <property type="match status" value="1"/>
</dbReference>
<dbReference type="InterPro" id="IPR051363">
    <property type="entry name" value="RLR_Helicase"/>
</dbReference>
<keyword evidence="7" id="KW-0547">Nucleotide-binding</keyword>
<evidence type="ECO:0000256" key="11">
    <source>
        <dbReference type="ARBA" id="ARBA00022840"/>
    </source>
</evidence>
<dbReference type="InterPro" id="IPR001650">
    <property type="entry name" value="Helicase_C-like"/>
</dbReference>
<dbReference type="OrthoDB" id="416741at2759"/>
<sequence length="662" mass="76088">LSICFSRCEDLRGEIRGPKVVFIVSTQNLVLQQRTRFEEYLTDYSICDISGSNSTEIPLDFLLKTHDVVILTAQILLNALVKNNLEISHITLLIFDECHHTNKDHAYNKIMQNYMAIKYLVATEDRKLPQILGLTASLGVGKSTESGKAKNHILKICANMDAACVSTVNENTEELEKNVTGGVPKRRMEQVDQVANTFEKVITQIMGKIEKAAERYYDSSNGVPADRVGQQYRQWVEGLYKDAIGRGNRDLVTYAQQLRRYHVSLIINDTVRIKDAMKYLDEFFDSMDETKFQETDRKLRELFQKAKKAIESRLDKEPINPKLQKLKDLILKFHEEDKEKGRKGETKGILFTRTRDSTVGILGWISDTKELKEILKPKPLVGAGDGEVGMTQGEQEAIIEEFKKGEVNILIATTVAEEGLDIGDCNFVIRYNMAGNEISSVQSRGRIRADEGNYVYLGDKRSRGVHREQLNQYREILMASAVSDVQQMSRDEYKKKIESIQKKDVQNIKMKSILSAKKKRGDLQCDDVTFFCRRCNKMACQLNQFRRLKDTFHVILDKTFVDEKVQLKPRKRSKKIDDILIENKVHCKECDEDWGTTVKIDGCTWPCLKITAFAVEYPQSKRNMYKKWSEFPIEIPEAQLSELLQNDESLDLDLDDMNFDFE</sequence>
<evidence type="ECO:0000259" key="18">
    <source>
        <dbReference type="PROSITE" id="PS51789"/>
    </source>
</evidence>
<dbReference type="GO" id="GO:0046872">
    <property type="term" value="F:metal ion binding"/>
    <property type="evidence" value="ECO:0007669"/>
    <property type="project" value="UniProtKB-KW"/>
</dbReference>
<evidence type="ECO:0000256" key="4">
    <source>
        <dbReference type="ARBA" id="ARBA00022490"/>
    </source>
</evidence>
<evidence type="ECO:0000313" key="20">
    <source>
        <dbReference type="RefSeq" id="XP_031569525.1"/>
    </source>
</evidence>
<dbReference type="GO" id="GO:0005524">
    <property type="term" value="F:ATP binding"/>
    <property type="evidence" value="ECO:0007669"/>
    <property type="project" value="UniProtKB-KW"/>
</dbReference>
<evidence type="ECO:0000256" key="9">
    <source>
        <dbReference type="ARBA" id="ARBA00022806"/>
    </source>
</evidence>
<dbReference type="GO" id="GO:0005737">
    <property type="term" value="C:cytoplasm"/>
    <property type="evidence" value="ECO:0007669"/>
    <property type="project" value="UniProtKB-SubCell"/>
</dbReference>
<dbReference type="AlphaFoldDB" id="A0A6P8ITD3"/>
<feature type="non-terminal residue" evidence="20">
    <location>
        <position position="1"/>
    </location>
</feature>
<dbReference type="InterPro" id="IPR027417">
    <property type="entry name" value="P-loop_NTPase"/>
</dbReference>
<organism evidence="19 20">
    <name type="scientific">Actinia tenebrosa</name>
    <name type="common">Australian red waratah sea anemone</name>
    <dbReference type="NCBI Taxonomy" id="6105"/>
    <lineage>
        <taxon>Eukaryota</taxon>
        <taxon>Metazoa</taxon>
        <taxon>Cnidaria</taxon>
        <taxon>Anthozoa</taxon>
        <taxon>Hexacorallia</taxon>
        <taxon>Actiniaria</taxon>
        <taxon>Actiniidae</taxon>
        <taxon>Actinia</taxon>
    </lineage>
</organism>
<dbReference type="SUPFAM" id="SSF52540">
    <property type="entry name" value="P-loop containing nucleoside triphosphate hydrolases"/>
    <property type="match status" value="1"/>
</dbReference>
<keyword evidence="10" id="KW-0862">Zinc</keyword>
<dbReference type="Pfam" id="PF18119">
    <property type="entry name" value="RIG-I_C"/>
    <property type="match status" value="1"/>
</dbReference>
<dbReference type="GO" id="GO:0003677">
    <property type="term" value="F:DNA binding"/>
    <property type="evidence" value="ECO:0007669"/>
    <property type="project" value="InterPro"/>
</dbReference>
<dbReference type="InterPro" id="IPR041204">
    <property type="entry name" value="RIG-I-like_C"/>
</dbReference>
<dbReference type="Gene3D" id="3.40.50.300">
    <property type="entry name" value="P-loop containing nucleotide triphosphate hydrolases"/>
    <property type="match status" value="2"/>
</dbReference>
<name>A0A6P8ITD3_ACTTE</name>
<evidence type="ECO:0000256" key="6">
    <source>
        <dbReference type="ARBA" id="ARBA00022723"/>
    </source>
</evidence>
<evidence type="ECO:0000256" key="12">
    <source>
        <dbReference type="ARBA" id="ARBA00022859"/>
    </source>
</evidence>
<dbReference type="InParanoid" id="A0A6P8ITD3"/>
<keyword evidence="9" id="KW-0347">Helicase</keyword>
<dbReference type="GeneID" id="116304018"/>
<keyword evidence="6" id="KW-0479">Metal-binding</keyword>
<accession>A0A6P8ITD3</accession>
<dbReference type="Pfam" id="PF04851">
    <property type="entry name" value="ResIII"/>
    <property type="match status" value="1"/>
</dbReference>
<dbReference type="PANTHER" id="PTHR14074:SF16">
    <property type="entry name" value="ANTIVIRAL INNATE IMMUNE RESPONSE RECEPTOR RIG-I"/>
    <property type="match status" value="1"/>
</dbReference>
<keyword evidence="5" id="KW-0399">Innate immunity</keyword>
<feature type="domain" description="Helicase ATP-binding" evidence="16">
    <location>
        <begin position="1"/>
        <end position="156"/>
    </location>
</feature>
<evidence type="ECO:0000259" key="17">
    <source>
        <dbReference type="PROSITE" id="PS51194"/>
    </source>
</evidence>
<dbReference type="PROSITE" id="PS51789">
    <property type="entry name" value="RLR_CTR"/>
    <property type="match status" value="1"/>
</dbReference>
<keyword evidence="12" id="KW-0391">Immunity</keyword>